<evidence type="ECO:0000313" key="3">
    <source>
        <dbReference type="Proteomes" id="UP001597403"/>
    </source>
</evidence>
<feature type="chain" id="PRO_5047383902" description="Lactococcin 972 family bacteriocin" evidence="1">
    <location>
        <begin position="27"/>
        <end position="147"/>
    </location>
</feature>
<evidence type="ECO:0008006" key="4">
    <source>
        <dbReference type="Google" id="ProtNLM"/>
    </source>
</evidence>
<sequence>MKKQKKVFYSCILGISLLSVAVPSFASTSNTVSGGWSESKGYYVNSSNVPSITIASSTSPDSHTGKRITNNYGSSASPVFEYAAYGKTVWKNVDHYTTAQIENSNNVVRTTSGRKYNNSNWISEATSPYYIPGLVENIEARTYWGKK</sequence>
<comment type="caution">
    <text evidence="2">The sequence shown here is derived from an EMBL/GenBank/DDBJ whole genome shotgun (WGS) entry which is preliminary data.</text>
</comment>
<keyword evidence="3" id="KW-1185">Reference proteome</keyword>
<gene>
    <name evidence="2" type="ORF">ACFSGI_02695</name>
</gene>
<keyword evidence="1" id="KW-0732">Signal</keyword>
<reference evidence="3" key="1">
    <citation type="journal article" date="2019" name="Int. J. Syst. Evol. Microbiol.">
        <title>The Global Catalogue of Microorganisms (GCM) 10K type strain sequencing project: providing services to taxonomists for standard genome sequencing and annotation.</title>
        <authorList>
            <consortium name="The Broad Institute Genomics Platform"/>
            <consortium name="The Broad Institute Genome Sequencing Center for Infectious Disease"/>
            <person name="Wu L."/>
            <person name="Ma J."/>
        </authorList>
    </citation>
    <scope>NUCLEOTIDE SEQUENCE [LARGE SCALE GENOMIC DNA]</scope>
    <source>
        <strain evidence="3">CGMCC 1.15067</strain>
    </source>
</reference>
<accession>A0ABW4URM6</accession>
<evidence type="ECO:0000256" key="1">
    <source>
        <dbReference type="SAM" id="SignalP"/>
    </source>
</evidence>
<dbReference type="Proteomes" id="UP001597403">
    <property type="component" value="Unassembled WGS sequence"/>
</dbReference>
<proteinExistence type="predicted"/>
<dbReference type="RefSeq" id="WP_204827087.1">
    <property type="nucleotide sequence ID" value="NZ_JBHUGF010000006.1"/>
</dbReference>
<name>A0ABW4URM6_9BACL</name>
<evidence type="ECO:0000313" key="2">
    <source>
        <dbReference type="EMBL" id="MFD1988882.1"/>
    </source>
</evidence>
<dbReference type="EMBL" id="JBHUGF010000006">
    <property type="protein sequence ID" value="MFD1988882.1"/>
    <property type="molecule type" value="Genomic_DNA"/>
</dbReference>
<feature type="signal peptide" evidence="1">
    <location>
        <begin position="1"/>
        <end position="26"/>
    </location>
</feature>
<protein>
    <recommendedName>
        <fullName evidence="4">Lactococcin 972 family bacteriocin</fullName>
    </recommendedName>
</protein>
<organism evidence="2 3">
    <name type="scientific">Paenibacillus nicotianae</name>
    <dbReference type="NCBI Taxonomy" id="1526551"/>
    <lineage>
        <taxon>Bacteria</taxon>
        <taxon>Bacillati</taxon>
        <taxon>Bacillota</taxon>
        <taxon>Bacilli</taxon>
        <taxon>Bacillales</taxon>
        <taxon>Paenibacillaceae</taxon>
        <taxon>Paenibacillus</taxon>
    </lineage>
</organism>